<dbReference type="HOGENOM" id="CLU_057101_9_3_6"/>
<feature type="domain" description="Prepilin type IV endopeptidase peptidase" evidence="7">
    <location>
        <begin position="11"/>
        <end position="108"/>
    </location>
</feature>
<comment type="subcellular location">
    <subcellularLocation>
        <location evidence="1">Cell membrane</location>
        <topology evidence="1">Multi-pass membrane protein</topology>
    </subcellularLocation>
</comment>
<feature type="transmembrane region" description="Helical" evidence="6">
    <location>
        <begin position="7"/>
        <end position="24"/>
    </location>
</feature>
<dbReference type="Pfam" id="PF01478">
    <property type="entry name" value="Peptidase_A24"/>
    <property type="match status" value="1"/>
</dbReference>
<dbReference type="EMBL" id="CP009056">
    <property type="protein sequence ID" value="AJA45161.1"/>
    <property type="molecule type" value="Genomic_DNA"/>
</dbReference>
<dbReference type="Gene3D" id="1.20.120.1220">
    <property type="match status" value="1"/>
</dbReference>
<accession>A0A0A7S7B3</accession>
<feature type="transmembrane region" description="Helical" evidence="6">
    <location>
        <begin position="54"/>
        <end position="73"/>
    </location>
</feature>
<proteinExistence type="predicted"/>
<reference evidence="8 9" key="1">
    <citation type="journal article" date="2014" name="Appl. Environ. Microbiol.">
        <title>Gut symbionts from distinct hosts exhibit genotoxic activity via divergent colibactin biosynthetic pathways.</title>
        <authorList>
            <person name="Engel P."/>
            <person name="Vizcaino M.I."/>
            <person name="Crawford J.M."/>
        </authorList>
    </citation>
    <scope>NUCLEOTIDE SEQUENCE [LARGE SCALE GENOMIC DNA]</scope>
    <source>
        <strain evidence="8 9">PEB0191</strain>
    </source>
</reference>
<evidence type="ECO:0000313" key="9">
    <source>
        <dbReference type="Proteomes" id="UP000030901"/>
    </source>
</evidence>
<evidence type="ECO:0000256" key="3">
    <source>
        <dbReference type="ARBA" id="ARBA00022692"/>
    </source>
</evidence>
<keyword evidence="2" id="KW-1003">Cell membrane</keyword>
<dbReference type="RefSeq" id="WP_039104877.1">
    <property type="nucleotide sequence ID" value="NZ_CP009056.1"/>
</dbReference>
<evidence type="ECO:0000256" key="5">
    <source>
        <dbReference type="ARBA" id="ARBA00023136"/>
    </source>
</evidence>
<dbReference type="GO" id="GO:0005886">
    <property type="term" value="C:plasma membrane"/>
    <property type="evidence" value="ECO:0007669"/>
    <property type="project" value="UniProtKB-SubCell"/>
</dbReference>
<keyword evidence="8" id="KW-0378">Hydrolase</keyword>
<dbReference type="InterPro" id="IPR000045">
    <property type="entry name" value="Prepilin_IV_endopep_pep"/>
</dbReference>
<name>A0A0A7S7B3_FRIPE</name>
<feature type="transmembrane region" description="Helical" evidence="6">
    <location>
        <begin position="126"/>
        <end position="142"/>
    </location>
</feature>
<keyword evidence="5 6" id="KW-0472">Membrane</keyword>
<feature type="transmembrane region" description="Helical" evidence="6">
    <location>
        <begin position="93"/>
        <end position="114"/>
    </location>
</feature>
<keyword evidence="8" id="KW-0645">Protease</keyword>
<protein>
    <submittedName>
        <fullName evidence="8">Flp pilus assembly protein, protease CpaA</fullName>
        <ecNumber evidence="8">3.4.23.43</ecNumber>
    </submittedName>
</protein>
<dbReference type="EC" id="3.4.23.43" evidence="8"/>
<dbReference type="OrthoDB" id="5687582at2"/>
<keyword evidence="4 6" id="KW-1133">Transmembrane helix</keyword>
<evidence type="ECO:0000256" key="1">
    <source>
        <dbReference type="ARBA" id="ARBA00004651"/>
    </source>
</evidence>
<dbReference type="AlphaFoldDB" id="A0A0A7S7B3"/>
<dbReference type="KEGG" id="fpp:FPB0191_01341"/>
<evidence type="ECO:0000259" key="7">
    <source>
        <dbReference type="Pfam" id="PF01478"/>
    </source>
</evidence>
<keyword evidence="3 6" id="KW-0812">Transmembrane</keyword>
<dbReference type="InterPro" id="IPR052218">
    <property type="entry name" value="Preflagellin_Peptidase"/>
</dbReference>
<evidence type="ECO:0000313" key="8">
    <source>
        <dbReference type="EMBL" id="AJA45161.1"/>
    </source>
</evidence>
<evidence type="ECO:0000256" key="4">
    <source>
        <dbReference type="ARBA" id="ARBA00022989"/>
    </source>
</evidence>
<keyword evidence="9" id="KW-1185">Reference proteome</keyword>
<gene>
    <name evidence="8" type="ORF">FPB0191_01341</name>
</gene>
<evidence type="ECO:0000256" key="2">
    <source>
        <dbReference type="ARBA" id="ARBA00022475"/>
    </source>
</evidence>
<dbReference type="STRING" id="1267021.FPB0191_01341"/>
<dbReference type="Proteomes" id="UP000030901">
    <property type="component" value="Chromosome"/>
</dbReference>
<dbReference type="PANTHER" id="PTHR36506:SF1">
    <property type="entry name" value="PREFLAGELLIN PEPTIDASE"/>
    <property type="match status" value="1"/>
</dbReference>
<dbReference type="GO" id="GO:0006508">
    <property type="term" value="P:proteolysis"/>
    <property type="evidence" value="ECO:0007669"/>
    <property type="project" value="UniProtKB-KW"/>
</dbReference>
<sequence length="145" mass="16573">MFLFENFILYLIWAILIVICYTDIRYRIIANSIIIALFFIILTNFFLGFGKLNYISALIFFIIGLIMYTFKLIGAGDIKLITVLLLSLSYEEVWNFLIMMTLLGLPLAVIAIIWKMITKSKVTIPYGVAIGLSYIITTYLSLTST</sequence>
<dbReference type="GO" id="GO:0004190">
    <property type="term" value="F:aspartic-type endopeptidase activity"/>
    <property type="evidence" value="ECO:0007669"/>
    <property type="project" value="UniProtKB-EC"/>
</dbReference>
<dbReference type="PANTHER" id="PTHR36506">
    <property type="entry name" value="PREFLAGELLIN PEPTIDASE"/>
    <property type="match status" value="1"/>
</dbReference>
<organism evidence="8 9">
    <name type="scientific">Frischella perrara</name>
    <dbReference type="NCBI Taxonomy" id="1267021"/>
    <lineage>
        <taxon>Bacteria</taxon>
        <taxon>Pseudomonadati</taxon>
        <taxon>Pseudomonadota</taxon>
        <taxon>Gammaproteobacteria</taxon>
        <taxon>Orbales</taxon>
        <taxon>Orbaceae</taxon>
        <taxon>Frischella</taxon>
    </lineage>
</organism>
<evidence type="ECO:0000256" key="6">
    <source>
        <dbReference type="SAM" id="Phobius"/>
    </source>
</evidence>
<feature type="transmembrane region" description="Helical" evidence="6">
    <location>
        <begin position="30"/>
        <end position="47"/>
    </location>
</feature>